<name>A0ABN3YVG4_FIBSS</name>
<protein>
    <submittedName>
        <fullName evidence="7">Permease for cytosine/purines uracil thiamine allantoin</fullName>
    </submittedName>
</protein>
<dbReference type="Pfam" id="PF02133">
    <property type="entry name" value="Transp_cyt_pur"/>
    <property type="match status" value="1"/>
</dbReference>
<dbReference type="Proteomes" id="UP000001497">
    <property type="component" value="Chromosome"/>
</dbReference>
<feature type="transmembrane region" description="Helical" evidence="6">
    <location>
        <begin position="289"/>
        <end position="307"/>
    </location>
</feature>
<sequence length="395" mass="41807">MDKRTGLFANGIIWFGVAISVSEIEAGIEIGAAAARDSLWLPLVLGHIFGGILLFFVGLIGARVRLNAMETTKSSFGKYGSKFFAALNTFQLLAWVAVLNAQGASALAGLNLPISFPLTCVILAALIAAWVYVGIRRSANVTTVVMAALAVLLAILSVKLFGLDSSPAGAAGNTATALKFWNIFEISIAMPISWLPVISDYTKDAEKPVKATAISAIAYTFASLWMYIIGIEISGIGASNNIAQAILLAGLGIPGIIIVVLSTVTTNFLAANSAGESSKAIYSKINPKIAGVVVSFLSAALAISGIMEHYISFLYLIASVFAPMAAVLLVSFYFSKERTESLGVWLWNIFAWLAGFIAYQVAEHFDSVFLGPTLLAVIVSAAFASVRVLSEKKDF</sequence>
<dbReference type="PANTHER" id="PTHR30569">
    <property type="entry name" value="CYTOSINE TRANSPORTER CODB"/>
    <property type="match status" value="1"/>
</dbReference>
<proteinExistence type="inferred from homology"/>
<organism evidence="7 8">
    <name type="scientific">Fibrobacter succinogenes (strain ATCC 19169 / S85)</name>
    <dbReference type="NCBI Taxonomy" id="59374"/>
    <lineage>
        <taxon>Bacteria</taxon>
        <taxon>Pseudomonadati</taxon>
        <taxon>Fibrobacterota</taxon>
        <taxon>Fibrobacteria</taxon>
        <taxon>Fibrobacterales</taxon>
        <taxon>Fibrobacteraceae</taxon>
        <taxon>Fibrobacter</taxon>
    </lineage>
</organism>
<dbReference type="PANTHER" id="PTHR30569:SF0">
    <property type="entry name" value="CYTOSINE PERMEASE"/>
    <property type="match status" value="1"/>
</dbReference>
<feature type="transmembrane region" description="Helical" evidence="6">
    <location>
        <begin position="83"/>
        <end position="102"/>
    </location>
</feature>
<feature type="transmembrane region" description="Helical" evidence="6">
    <location>
        <begin position="368"/>
        <end position="389"/>
    </location>
</feature>
<evidence type="ECO:0000256" key="4">
    <source>
        <dbReference type="ARBA" id="ARBA00022989"/>
    </source>
</evidence>
<feature type="transmembrane region" description="Helical" evidence="6">
    <location>
        <begin position="140"/>
        <end position="160"/>
    </location>
</feature>
<feature type="transmembrane region" description="Helical" evidence="6">
    <location>
        <begin position="39"/>
        <end position="62"/>
    </location>
</feature>
<evidence type="ECO:0000256" key="2">
    <source>
        <dbReference type="ARBA" id="ARBA00008974"/>
    </source>
</evidence>
<evidence type="ECO:0000256" key="3">
    <source>
        <dbReference type="ARBA" id="ARBA00022692"/>
    </source>
</evidence>
<accession>A0ABN3YVG4</accession>
<dbReference type="InterPro" id="IPR001248">
    <property type="entry name" value="Pur-cyt_permease"/>
</dbReference>
<evidence type="ECO:0000313" key="8">
    <source>
        <dbReference type="Proteomes" id="UP000001497"/>
    </source>
</evidence>
<feature type="transmembrane region" description="Helical" evidence="6">
    <location>
        <begin position="12"/>
        <end position="33"/>
    </location>
</feature>
<keyword evidence="4 6" id="KW-1133">Transmembrane helix</keyword>
<keyword evidence="3 6" id="KW-0812">Transmembrane</keyword>
<dbReference type="InterPro" id="IPR030191">
    <property type="entry name" value="CodB"/>
</dbReference>
<feature type="transmembrane region" description="Helical" evidence="6">
    <location>
        <begin position="313"/>
        <end position="335"/>
    </location>
</feature>
<dbReference type="EMBL" id="CP001792">
    <property type="protein sequence ID" value="ACX74950.1"/>
    <property type="molecule type" value="Genomic_DNA"/>
</dbReference>
<feature type="transmembrane region" description="Helical" evidence="6">
    <location>
        <begin position="211"/>
        <end position="230"/>
    </location>
</feature>
<keyword evidence="5 6" id="KW-0472">Membrane</keyword>
<feature type="transmembrane region" description="Helical" evidence="6">
    <location>
        <begin position="342"/>
        <end position="362"/>
    </location>
</feature>
<feature type="transmembrane region" description="Helical" evidence="6">
    <location>
        <begin position="242"/>
        <end position="269"/>
    </location>
</feature>
<reference evidence="7" key="1">
    <citation type="submission" date="2009-10" db="EMBL/GenBank/DDBJ databases">
        <title>Complete sequence of Fibrobacter succinogenes subsp. succinogenes S85.</title>
        <authorList>
            <consortium name="US DOE Joint Genome Institute"/>
            <person name="Lucas S."/>
            <person name="Copeland A."/>
            <person name="Lapidus A."/>
            <person name="Glavina del Rio T."/>
            <person name="Tice H."/>
            <person name="Bruce D."/>
            <person name="Goodwin L."/>
            <person name="Pitluck S."/>
            <person name="Chertkov O."/>
            <person name="Detter J.C."/>
            <person name="Han C."/>
            <person name="Tapia R."/>
            <person name="Larimer F."/>
            <person name="Land M."/>
            <person name="Hauser L."/>
            <person name="Kyrpides N."/>
            <person name="Mikhailova N."/>
            <person name="Weimer P.J."/>
            <person name="Stevenson D.M."/>
            <person name="Boyum J."/>
            <person name="Brumm P.I."/>
            <person name="Mead D."/>
        </authorList>
    </citation>
    <scope>NUCLEOTIDE SEQUENCE [LARGE SCALE GENOMIC DNA]</scope>
    <source>
        <strain evidence="7">S85</strain>
    </source>
</reference>
<keyword evidence="8" id="KW-1185">Reference proteome</keyword>
<dbReference type="Gene3D" id="1.10.4160.10">
    <property type="entry name" value="Hydantoin permease"/>
    <property type="match status" value="1"/>
</dbReference>
<evidence type="ECO:0000256" key="5">
    <source>
        <dbReference type="ARBA" id="ARBA00023136"/>
    </source>
</evidence>
<dbReference type="RefSeq" id="WP_015731996.1">
    <property type="nucleotide sequence ID" value="NC_013410.1"/>
</dbReference>
<feature type="transmembrane region" description="Helical" evidence="6">
    <location>
        <begin position="180"/>
        <end position="199"/>
    </location>
</feature>
<evidence type="ECO:0000256" key="6">
    <source>
        <dbReference type="SAM" id="Phobius"/>
    </source>
</evidence>
<gene>
    <name evidence="7" type="ordered locus">Fisuc_1352</name>
</gene>
<feature type="transmembrane region" description="Helical" evidence="6">
    <location>
        <begin position="114"/>
        <end position="133"/>
    </location>
</feature>
<evidence type="ECO:0000256" key="1">
    <source>
        <dbReference type="ARBA" id="ARBA00004141"/>
    </source>
</evidence>
<comment type="similarity">
    <text evidence="2">Belongs to the purine-cytosine permease (2.A.39) family.</text>
</comment>
<comment type="subcellular location">
    <subcellularLocation>
        <location evidence="1">Membrane</location>
        <topology evidence="1">Multi-pass membrane protein</topology>
    </subcellularLocation>
</comment>
<evidence type="ECO:0000313" key="7">
    <source>
        <dbReference type="EMBL" id="ACX74950.1"/>
    </source>
</evidence>